<keyword evidence="3" id="KW-1185">Reference proteome</keyword>
<dbReference type="GO" id="GO:0016301">
    <property type="term" value="F:kinase activity"/>
    <property type="evidence" value="ECO:0007669"/>
    <property type="project" value="UniProtKB-KW"/>
</dbReference>
<dbReference type="EMBL" id="JBFXLU010000020">
    <property type="protein sequence ID" value="KAL2853326.1"/>
    <property type="molecule type" value="Genomic_DNA"/>
</dbReference>
<organism evidence="2 3">
    <name type="scientific">Aspergillus pseudoustus</name>
    <dbReference type="NCBI Taxonomy" id="1810923"/>
    <lineage>
        <taxon>Eukaryota</taxon>
        <taxon>Fungi</taxon>
        <taxon>Dikarya</taxon>
        <taxon>Ascomycota</taxon>
        <taxon>Pezizomycotina</taxon>
        <taxon>Eurotiomycetes</taxon>
        <taxon>Eurotiomycetidae</taxon>
        <taxon>Eurotiales</taxon>
        <taxon>Aspergillaceae</taxon>
        <taxon>Aspergillus</taxon>
        <taxon>Aspergillus subgen. Nidulantes</taxon>
    </lineage>
</organism>
<dbReference type="Gene3D" id="3.40.1190.20">
    <property type="match status" value="1"/>
</dbReference>
<dbReference type="PANTHER" id="PTHR47098">
    <property type="entry name" value="PROTEIN MAK32"/>
    <property type="match status" value="1"/>
</dbReference>
<dbReference type="PANTHER" id="PTHR47098:SF2">
    <property type="entry name" value="PROTEIN MAK32"/>
    <property type="match status" value="1"/>
</dbReference>
<gene>
    <name evidence="2" type="ORF">BJY01DRAFT_206824</name>
</gene>
<reference evidence="2 3" key="1">
    <citation type="submission" date="2024-07" db="EMBL/GenBank/DDBJ databases">
        <title>Section-level genome sequencing and comparative genomics of Aspergillus sections Usti and Cavernicolus.</title>
        <authorList>
            <consortium name="Lawrence Berkeley National Laboratory"/>
            <person name="Nybo J.L."/>
            <person name="Vesth T.C."/>
            <person name="Theobald S."/>
            <person name="Frisvad J.C."/>
            <person name="Larsen T.O."/>
            <person name="Kjaerboelling I."/>
            <person name="Rothschild-Mancinelli K."/>
            <person name="Lyhne E.K."/>
            <person name="Kogle M.E."/>
            <person name="Barry K."/>
            <person name="Clum A."/>
            <person name="Na H."/>
            <person name="Ledsgaard L."/>
            <person name="Lin J."/>
            <person name="Lipzen A."/>
            <person name="Kuo A."/>
            <person name="Riley R."/>
            <person name="Mondo S."/>
            <person name="Labutti K."/>
            <person name="Haridas S."/>
            <person name="Pangalinan J."/>
            <person name="Salamov A.A."/>
            <person name="Simmons B.A."/>
            <person name="Magnuson J.K."/>
            <person name="Chen J."/>
            <person name="Drula E."/>
            <person name="Henrissat B."/>
            <person name="Wiebenga A."/>
            <person name="Lubbers R.J."/>
            <person name="Gomes A.C."/>
            <person name="Makela M.R."/>
            <person name="Stajich J."/>
            <person name="Grigoriev I.V."/>
            <person name="Mortensen U.H."/>
            <person name="De Vries R.P."/>
            <person name="Baker S.E."/>
            <person name="Andersen M.R."/>
        </authorList>
    </citation>
    <scope>NUCLEOTIDE SEQUENCE [LARGE SCALE GENOMIC DNA]</scope>
    <source>
        <strain evidence="2 3">CBS 123904</strain>
    </source>
</reference>
<sequence>MPEGTGADGTQRPNVEFCTLGMFILDDIDFEGSQPNVKNVLGGAASFAVIGARMVAGKRYSHCVSWIVDVGSDFPPEVLDKLKAWDTDCVIRQDLGRLTTRAWNGYGPNEKRAFKYLTPKLRLEPSMLSDSQVLSKTFHMVCSSTRCVSIVRDILRRREELESVGESTSRGLRSHRPIFVWEPVPDMCTPEEQQKFLEACREVDIVSPNDLELGMMFGQPSWCEESVFGKRIVDKILASGIGPHEKGHLVIRAGKEGSYSYSRGRRLWLPAYHQVAASGESSVVDPTGAGNCYLGALAQGIISRGRDAVTVIDAVLGGSENWRNAMTAWGEQSEVPVALILATVAASFVVEQIGVPNQSTSREGKELWNKTEFTERVRLYTQRLHRTLEESPQKHLQIN</sequence>
<feature type="domain" description="Carbohydrate kinase PfkB" evidence="1">
    <location>
        <begin position="35"/>
        <end position="314"/>
    </location>
</feature>
<evidence type="ECO:0000259" key="1">
    <source>
        <dbReference type="Pfam" id="PF00294"/>
    </source>
</evidence>
<evidence type="ECO:0000313" key="3">
    <source>
        <dbReference type="Proteomes" id="UP001610446"/>
    </source>
</evidence>
<dbReference type="InterPro" id="IPR011611">
    <property type="entry name" value="PfkB_dom"/>
</dbReference>
<keyword evidence="2" id="KW-0418">Kinase</keyword>
<evidence type="ECO:0000313" key="2">
    <source>
        <dbReference type="EMBL" id="KAL2853326.1"/>
    </source>
</evidence>
<accession>A0ABR4KM25</accession>
<dbReference type="Proteomes" id="UP001610446">
    <property type="component" value="Unassembled WGS sequence"/>
</dbReference>
<name>A0ABR4KM25_9EURO</name>
<dbReference type="InterPro" id="IPR029056">
    <property type="entry name" value="Ribokinase-like"/>
</dbReference>
<proteinExistence type="predicted"/>
<dbReference type="SUPFAM" id="SSF53613">
    <property type="entry name" value="Ribokinase-like"/>
    <property type="match status" value="1"/>
</dbReference>
<comment type="caution">
    <text evidence="2">The sequence shown here is derived from an EMBL/GenBank/DDBJ whole genome shotgun (WGS) entry which is preliminary data.</text>
</comment>
<dbReference type="Pfam" id="PF00294">
    <property type="entry name" value="PfkB"/>
    <property type="match status" value="1"/>
</dbReference>
<protein>
    <submittedName>
        <fullName evidence="2">PfkB family carbohydrate kinase</fullName>
    </submittedName>
</protein>
<keyword evidence="2" id="KW-0808">Transferase</keyword>